<gene>
    <name evidence="1" type="ORF">EMLFYP7_02051</name>
</gene>
<name>A0A6N3E2F9_9ENTR</name>
<protein>
    <submittedName>
        <fullName evidence="1">Uncharacterized protein</fullName>
    </submittedName>
</protein>
<dbReference type="EMBL" id="CACRTZ010000016">
    <property type="protein sequence ID" value="VYU34325.1"/>
    <property type="molecule type" value="Genomic_DNA"/>
</dbReference>
<accession>A0A6N3E2F9</accession>
<evidence type="ECO:0000313" key="1">
    <source>
        <dbReference type="EMBL" id="VYU34325.1"/>
    </source>
</evidence>
<reference evidence="1" key="1">
    <citation type="submission" date="2019-11" db="EMBL/GenBank/DDBJ databases">
        <authorList>
            <person name="Feng L."/>
        </authorList>
    </citation>
    <scope>NUCLEOTIDE SEQUENCE</scope>
    <source>
        <strain evidence="1">EMassiliensisLFYP7</strain>
    </source>
</reference>
<sequence length="96" mass="11020">MMSAFLLSQLVVLIEFIIDERTDHSPVDFFDNYCGKSCFSRLFTYFIDDLLDAVWSMHGGTVTFESCCSFNTLATLRDHFNQFTVNLIDTVSNILN</sequence>
<proteinExistence type="predicted"/>
<dbReference type="AlphaFoldDB" id="A0A6N3E2F9"/>
<organism evidence="1">
    <name type="scientific">Phytobacter massiliensis</name>
    <dbReference type="NCBI Taxonomy" id="1485952"/>
    <lineage>
        <taxon>Bacteria</taxon>
        <taxon>Pseudomonadati</taxon>
        <taxon>Pseudomonadota</taxon>
        <taxon>Gammaproteobacteria</taxon>
        <taxon>Enterobacterales</taxon>
        <taxon>Enterobacteriaceae</taxon>
        <taxon>Phytobacter</taxon>
    </lineage>
</organism>